<feature type="compositionally biased region" description="Polar residues" evidence="1">
    <location>
        <begin position="72"/>
        <end position="112"/>
    </location>
</feature>
<comment type="caution">
    <text evidence="2">The sequence shown here is derived from an EMBL/GenBank/DDBJ whole genome shotgun (WGS) entry which is preliminary data.</text>
</comment>
<name>A0A922JAG7_CARIL</name>
<gene>
    <name evidence="2" type="ORF">I3842_08G076100</name>
</gene>
<evidence type="ECO:0000313" key="3">
    <source>
        <dbReference type="Proteomes" id="UP000811246"/>
    </source>
</evidence>
<accession>A0A922JAG7</accession>
<evidence type="ECO:0000256" key="1">
    <source>
        <dbReference type="SAM" id="MobiDB-lite"/>
    </source>
</evidence>
<feature type="region of interest" description="Disordered" evidence="1">
    <location>
        <begin position="67"/>
        <end position="112"/>
    </location>
</feature>
<protein>
    <submittedName>
        <fullName evidence="2">Uncharacterized protein</fullName>
    </submittedName>
</protein>
<organism evidence="2 3">
    <name type="scientific">Carya illinoinensis</name>
    <name type="common">Pecan</name>
    <dbReference type="NCBI Taxonomy" id="32201"/>
    <lineage>
        <taxon>Eukaryota</taxon>
        <taxon>Viridiplantae</taxon>
        <taxon>Streptophyta</taxon>
        <taxon>Embryophyta</taxon>
        <taxon>Tracheophyta</taxon>
        <taxon>Spermatophyta</taxon>
        <taxon>Magnoliopsida</taxon>
        <taxon>eudicotyledons</taxon>
        <taxon>Gunneridae</taxon>
        <taxon>Pentapetalae</taxon>
        <taxon>rosids</taxon>
        <taxon>fabids</taxon>
        <taxon>Fagales</taxon>
        <taxon>Juglandaceae</taxon>
        <taxon>Carya</taxon>
    </lineage>
</organism>
<dbReference type="EMBL" id="CM031832">
    <property type="protein sequence ID" value="KAG6699638.1"/>
    <property type="molecule type" value="Genomic_DNA"/>
</dbReference>
<reference evidence="2" key="1">
    <citation type="submission" date="2021-01" db="EMBL/GenBank/DDBJ databases">
        <authorList>
            <person name="Lovell J.T."/>
            <person name="Bentley N."/>
            <person name="Bhattarai G."/>
            <person name="Jenkins J.W."/>
            <person name="Sreedasyam A."/>
            <person name="Alarcon Y."/>
            <person name="Bock C."/>
            <person name="Boston L."/>
            <person name="Carlson J."/>
            <person name="Cervantes K."/>
            <person name="Clermont K."/>
            <person name="Krom N."/>
            <person name="Kubenka K."/>
            <person name="Mamidi S."/>
            <person name="Mattison C."/>
            <person name="Monteros M."/>
            <person name="Pisani C."/>
            <person name="Plott C."/>
            <person name="Rajasekar S."/>
            <person name="Rhein H.S."/>
            <person name="Rohla C."/>
            <person name="Song M."/>
            <person name="Hilaire R.S."/>
            <person name="Shu S."/>
            <person name="Wells L."/>
            <person name="Wang X."/>
            <person name="Webber J."/>
            <person name="Heerema R.J."/>
            <person name="Klein P."/>
            <person name="Conner P."/>
            <person name="Grauke L."/>
            <person name="Grimwood J."/>
            <person name="Schmutz J."/>
            <person name="Randall J.J."/>
        </authorList>
    </citation>
    <scope>NUCLEOTIDE SEQUENCE</scope>
    <source>
        <tissue evidence="2">Leaf</tissue>
    </source>
</reference>
<dbReference type="Proteomes" id="UP000811246">
    <property type="component" value="Chromosome 8"/>
</dbReference>
<proteinExistence type="predicted"/>
<evidence type="ECO:0000313" key="2">
    <source>
        <dbReference type="EMBL" id="KAG6699638.1"/>
    </source>
</evidence>
<dbReference type="AlphaFoldDB" id="A0A922JAG7"/>
<sequence length="112" mass="11849">MVCTAQLSILVTTKALQVAFLPSKDQLADILTKLLVSTRFHLLQTSFTVVDTPLGSRGHIEPAALLPKLKNTPASSSDDINSATSPNGITTSAKDDNCFSTSAAPSESFRIT</sequence>